<dbReference type="SUPFAM" id="SSF51735">
    <property type="entry name" value="NAD(P)-binding Rossmann-fold domains"/>
    <property type="match status" value="1"/>
</dbReference>
<organism evidence="7 8">
    <name type="scientific">Mariprofundus aestuarium</name>
    <dbReference type="NCBI Taxonomy" id="1921086"/>
    <lineage>
        <taxon>Bacteria</taxon>
        <taxon>Pseudomonadati</taxon>
        <taxon>Pseudomonadota</taxon>
        <taxon>Candidatius Mariprofundia</taxon>
        <taxon>Mariprofundales</taxon>
        <taxon>Mariprofundaceae</taxon>
        <taxon>Mariprofundus</taxon>
    </lineage>
</organism>
<dbReference type="KEGG" id="maes:Ga0123461_0892"/>
<evidence type="ECO:0000313" key="7">
    <source>
        <dbReference type="EMBL" id="ATX79312.1"/>
    </source>
</evidence>
<dbReference type="InterPro" id="IPR013328">
    <property type="entry name" value="6PGD_dom2"/>
</dbReference>
<dbReference type="AlphaFoldDB" id="A0A2K8KX78"/>
<dbReference type="EMBL" id="CP018799">
    <property type="protein sequence ID" value="ATX79312.1"/>
    <property type="molecule type" value="Genomic_DNA"/>
</dbReference>
<evidence type="ECO:0000256" key="4">
    <source>
        <dbReference type="SAM" id="Phobius"/>
    </source>
</evidence>
<keyword evidence="2" id="KW-0520">NAD</keyword>
<evidence type="ECO:0000259" key="6">
    <source>
        <dbReference type="Pfam" id="PF14833"/>
    </source>
</evidence>
<evidence type="ECO:0000256" key="2">
    <source>
        <dbReference type="ARBA" id="ARBA00023027"/>
    </source>
</evidence>
<gene>
    <name evidence="7" type="ORF">Ga0123461_0892</name>
</gene>
<sequence>MGTLKKYTARISYRGLNMTQCIGFIGIGIMGQAMAANILKAGHPLTVYNRSSEKTETLCEAGALFACKPSLVADASDIIILMLTGQEAVDEVLYGDEGLLAGECEGKVLINMSTVPAHCSREWAEKLAEHGLTLIDAPVSGSKAPAELGTLVILAGGPEEVVRNQEPLLLSMGKKVIYCGPVGSGSSMKLAINLLLGIMMEGMAEALHLAESSGLATETLIDAVASGPLACTLFQLKEEMFKTGSYPAQFPFKHMAKDMQFVVAAAEKNGALLPLGSELAKLFSPAADASLMDQDFAAVKTLLEKNRDS</sequence>
<dbReference type="InterPro" id="IPR036291">
    <property type="entry name" value="NAD(P)-bd_dom_sf"/>
</dbReference>
<keyword evidence="4" id="KW-0472">Membrane</keyword>
<evidence type="ECO:0000256" key="1">
    <source>
        <dbReference type="ARBA" id="ARBA00023002"/>
    </source>
</evidence>
<keyword evidence="4" id="KW-1133">Transmembrane helix</keyword>
<dbReference type="PANTHER" id="PTHR43580:SF2">
    <property type="entry name" value="CYTOKINE-LIKE NUCLEAR FACTOR N-PAC"/>
    <property type="match status" value="1"/>
</dbReference>
<dbReference type="Proteomes" id="UP000231701">
    <property type="component" value="Chromosome"/>
</dbReference>
<name>A0A2K8KX78_MARES</name>
<dbReference type="GO" id="GO:0008442">
    <property type="term" value="F:3-hydroxyisobutyrate dehydrogenase activity"/>
    <property type="evidence" value="ECO:0007669"/>
    <property type="project" value="UniProtKB-EC"/>
</dbReference>
<keyword evidence="4" id="KW-0812">Transmembrane</keyword>
<dbReference type="InterPro" id="IPR006115">
    <property type="entry name" value="6PGDH_NADP-bd"/>
</dbReference>
<dbReference type="PIRSF" id="PIRSF000103">
    <property type="entry name" value="HIBADH"/>
    <property type="match status" value="1"/>
</dbReference>
<dbReference type="InterPro" id="IPR051265">
    <property type="entry name" value="HIBADH-related_NP60_sf"/>
</dbReference>
<evidence type="ECO:0000313" key="8">
    <source>
        <dbReference type="Proteomes" id="UP000231701"/>
    </source>
</evidence>
<dbReference type="Gene3D" id="1.10.1040.10">
    <property type="entry name" value="N-(1-d-carboxylethyl)-l-norvaline Dehydrogenase, domain 2"/>
    <property type="match status" value="1"/>
</dbReference>
<feature type="domain" description="3-hydroxyisobutyrate dehydrogenase-like NAD-binding" evidence="6">
    <location>
        <begin position="183"/>
        <end position="300"/>
    </location>
</feature>
<dbReference type="Pfam" id="PF14833">
    <property type="entry name" value="NAD_binding_11"/>
    <property type="match status" value="1"/>
</dbReference>
<dbReference type="GO" id="GO:0051287">
    <property type="term" value="F:NAD binding"/>
    <property type="evidence" value="ECO:0007669"/>
    <property type="project" value="InterPro"/>
</dbReference>
<evidence type="ECO:0000256" key="3">
    <source>
        <dbReference type="PIRSR" id="PIRSR000103-1"/>
    </source>
</evidence>
<dbReference type="SUPFAM" id="SSF48179">
    <property type="entry name" value="6-phosphogluconate dehydrogenase C-terminal domain-like"/>
    <property type="match status" value="1"/>
</dbReference>
<dbReference type="InterPro" id="IPR015815">
    <property type="entry name" value="HIBADH-related"/>
</dbReference>
<dbReference type="GO" id="GO:0050661">
    <property type="term" value="F:NADP binding"/>
    <property type="evidence" value="ECO:0007669"/>
    <property type="project" value="InterPro"/>
</dbReference>
<keyword evidence="1 7" id="KW-0560">Oxidoreductase</keyword>
<keyword evidence="8" id="KW-1185">Reference proteome</keyword>
<protein>
    <submittedName>
        <fullName evidence="7">3-hydroxyisobutyrate dehydrogenase</fullName>
        <ecNumber evidence="7">1.1.1.31</ecNumber>
    </submittedName>
</protein>
<proteinExistence type="predicted"/>
<feature type="transmembrane region" description="Helical" evidence="4">
    <location>
        <begin position="21"/>
        <end position="39"/>
    </location>
</feature>
<reference evidence="7 8" key="1">
    <citation type="submission" date="2016-12" db="EMBL/GenBank/DDBJ databases">
        <title>Isolation and genomic insights into novel planktonic Zetaproteobacteria from stratified waters of the Chesapeake Bay.</title>
        <authorList>
            <person name="McAllister S.M."/>
            <person name="Kato S."/>
            <person name="Chan C.S."/>
            <person name="Chiu B.K."/>
            <person name="Field E.K."/>
        </authorList>
    </citation>
    <scope>NUCLEOTIDE SEQUENCE [LARGE SCALE GENOMIC DNA]</scope>
    <source>
        <strain evidence="7 8">CP-5</strain>
    </source>
</reference>
<feature type="domain" description="6-phosphogluconate dehydrogenase NADP-binding" evidence="5">
    <location>
        <begin position="22"/>
        <end position="180"/>
    </location>
</feature>
<dbReference type="Gene3D" id="3.40.50.720">
    <property type="entry name" value="NAD(P)-binding Rossmann-like Domain"/>
    <property type="match status" value="1"/>
</dbReference>
<dbReference type="Pfam" id="PF03446">
    <property type="entry name" value="NAD_binding_2"/>
    <property type="match status" value="1"/>
</dbReference>
<feature type="active site" evidence="3">
    <location>
        <position position="189"/>
    </location>
</feature>
<dbReference type="PANTHER" id="PTHR43580">
    <property type="entry name" value="OXIDOREDUCTASE GLYR1-RELATED"/>
    <property type="match status" value="1"/>
</dbReference>
<dbReference type="EC" id="1.1.1.31" evidence="7"/>
<accession>A0A2K8KX78</accession>
<dbReference type="InterPro" id="IPR029154">
    <property type="entry name" value="HIBADH-like_NADP-bd"/>
</dbReference>
<dbReference type="InterPro" id="IPR008927">
    <property type="entry name" value="6-PGluconate_DH-like_C_sf"/>
</dbReference>
<evidence type="ECO:0000259" key="5">
    <source>
        <dbReference type="Pfam" id="PF03446"/>
    </source>
</evidence>